<feature type="transmembrane region" description="Helical" evidence="2">
    <location>
        <begin position="184"/>
        <end position="203"/>
    </location>
</feature>
<evidence type="ECO:0000313" key="3">
    <source>
        <dbReference type="EMBL" id="CAG9794504.1"/>
    </source>
</evidence>
<feature type="coiled-coil region" evidence="1">
    <location>
        <begin position="91"/>
        <end position="125"/>
    </location>
</feature>
<dbReference type="PANTHER" id="PTHR28624">
    <property type="entry name" value="COILED-COIL DOMAIN-CONTAINING PROTEIN 51"/>
    <property type="match status" value="1"/>
</dbReference>
<keyword evidence="2" id="KW-1133">Transmembrane helix</keyword>
<dbReference type="PANTHER" id="PTHR28624:SF1">
    <property type="entry name" value="MITOCHONDRIAL POTASSIUM CHANNEL"/>
    <property type="match status" value="1"/>
</dbReference>
<name>A0A9N9RDS2_9NEOP</name>
<evidence type="ECO:0000313" key="4">
    <source>
        <dbReference type="Proteomes" id="UP001153714"/>
    </source>
</evidence>
<evidence type="ECO:0000256" key="2">
    <source>
        <dbReference type="SAM" id="Phobius"/>
    </source>
</evidence>
<dbReference type="EMBL" id="OU893337">
    <property type="protein sequence ID" value="CAG9794504.1"/>
    <property type="molecule type" value="Genomic_DNA"/>
</dbReference>
<dbReference type="InterPro" id="IPR037660">
    <property type="entry name" value="CCDC51"/>
</dbReference>
<dbReference type="Proteomes" id="UP001153714">
    <property type="component" value="Chromosome 6"/>
</dbReference>
<protein>
    <submittedName>
        <fullName evidence="3">Uncharacterized protein</fullName>
    </submittedName>
</protein>
<reference evidence="3" key="2">
    <citation type="submission" date="2022-10" db="EMBL/GenBank/DDBJ databases">
        <authorList>
            <consortium name="ENA_rothamsted_submissions"/>
            <consortium name="culmorum"/>
            <person name="King R."/>
        </authorList>
    </citation>
    <scope>NUCLEOTIDE SEQUENCE</scope>
</reference>
<accession>A0A9N9RDS2</accession>
<evidence type="ECO:0000256" key="1">
    <source>
        <dbReference type="SAM" id="Coils"/>
    </source>
</evidence>
<feature type="transmembrane region" description="Helical" evidence="2">
    <location>
        <begin position="346"/>
        <end position="365"/>
    </location>
</feature>
<proteinExistence type="predicted"/>
<feature type="coiled-coil region" evidence="1">
    <location>
        <begin position="252"/>
        <end position="304"/>
    </location>
</feature>
<organism evidence="3 4">
    <name type="scientific">Diatraea saccharalis</name>
    <name type="common">sugarcane borer</name>
    <dbReference type="NCBI Taxonomy" id="40085"/>
    <lineage>
        <taxon>Eukaryota</taxon>
        <taxon>Metazoa</taxon>
        <taxon>Ecdysozoa</taxon>
        <taxon>Arthropoda</taxon>
        <taxon>Hexapoda</taxon>
        <taxon>Insecta</taxon>
        <taxon>Pterygota</taxon>
        <taxon>Neoptera</taxon>
        <taxon>Endopterygota</taxon>
        <taxon>Lepidoptera</taxon>
        <taxon>Glossata</taxon>
        <taxon>Ditrysia</taxon>
        <taxon>Pyraloidea</taxon>
        <taxon>Crambidae</taxon>
        <taxon>Crambinae</taxon>
        <taxon>Diatraea</taxon>
    </lineage>
</organism>
<keyword evidence="1" id="KW-0175">Coiled coil</keyword>
<keyword evidence="4" id="KW-1185">Reference proteome</keyword>
<keyword evidence="2" id="KW-0472">Membrane</keyword>
<reference evidence="3" key="1">
    <citation type="submission" date="2021-12" db="EMBL/GenBank/DDBJ databases">
        <authorList>
            <person name="King R."/>
        </authorList>
    </citation>
    <scope>NUCLEOTIDE SEQUENCE</scope>
</reference>
<dbReference type="AlphaFoldDB" id="A0A9N9RDS2"/>
<sequence length="368" mass="41765">MADRIRQIAQKLRERIHIPQLPQISPNGREKVDQLLSKYVPAQKVSDIAEKFKQEAISRRVQELVSRYEKFTGVAEIMAIQNTVVEAQDRFIAAQERRRDLGRQVANLEARLKELHSEIQSTMKGDDKYLQLCTEEHKLILQERSLRASFADAEREERELFATMSAAVKLGHERERAHAERNKYWYIVASIFGTILGIAGSTINNHLKMAEFRDMMEQQMARSASVLYTIAGGGTANRAEIADAMKTEFQYQEQLAQNLKLMQDNIDHLVNKQTSLIDHINHQEQKIENQLRELKRMVVAASATSAKSDADLGKALSVIHHDLDEADKEKDKEHTEKKVALDPNQILTGIGVLMCAAVIFGNIIGRIS</sequence>
<keyword evidence="2" id="KW-0812">Transmembrane</keyword>
<gene>
    <name evidence="3" type="ORF">DIATSA_LOCUS11872</name>
</gene>
<dbReference type="OrthoDB" id="6243211at2759"/>